<sequence>MVEQSDNYWPGKRFGLPEEGPRSTPGWNRRIAGIIIDWVLALGLSALFFGFNNLSILGVFVLLHIIGGLLAAGSPGHLLMKIRIAPIAGGRLGILAPVVRPLLIALVIPALMSDDDRRGAHDRLVGTILVTR</sequence>
<dbReference type="PIRSF" id="PIRSF021697">
    <property type="entry name" value="UCP021697"/>
    <property type="match status" value="1"/>
</dbReference>
<feature type="transmembrane region" description="Helical" evidence="2">
    <location>
        <begin position="92"/>
        <end position="112"/>
    </location>
</feature>
<dbReference type="Proteomes" id="UP000243077">
    <property type="component" value="Chromosome"/>
</dbReference>
<feature type="transmembrane region" description="Helical" evidence="2">
    <location>
        <begin position="31"/>
        <end position="51"/>
    </location>
</feature>
<evidence type="ECO:0000313" key="4">
    <source>
        <dbReference type="Proteomes" id="UP000243077"/>
    </source>
</evidence>
<evidence type="ECO:0000313" key="3">
    <source>
        <dbReference type="EMBL" id="AVG23891.1"/>
    </source>
</evidence>
<dbReference type="KEGG" id="psai:C3B54_11920"/>
<keyword evidence="2" id="KW-1133">Transmembrane helix</keyword>
<gene>
    <name evidence="3" type="ORF">C3B54_11920</name>
</gene>
<dbReference type="AlphaFoldDB" id="A0A2L2BQE5"/>
<evidence type="ECO:0000256" key="2">
    <source>
        <dbReference type="SAM" id="Phobius"/>
    </source>
</evidence>
<dbReference type="OrthoDB" id="5187110at2"/>
<accession>A0A2L2BQE5</accession>
<keyword evidence="2" id="KW-0812">Transmembrane</keyword>
<keyword evidence="2" id="KW-0472">Membrane</keyword>
<name>A0A2L2BQE5_9MICO</name>
<evidence type="ECO:0000256" key="1">
    <source>
        <dbReference type="SAM" id="MobiDB-lite"/>
    </source>
</evidence>
<protein>
    <submittedName>
        <fullName evidence="3">RDD family membrane protein</fullName>
    </submittedName>
</protein>
<dbReference type="InterPro" id="IPR016795">
    <property type="entry name" value="UCP021697"/>
</dbReference>
<dbReference type="EMBL" id="CP026923">
    <property type="protein sequence ID" value="AVG23891.1"/>
    <property type="molecule type" value="Genomic_DNA"/>
</dbReference>
<feature type="region of interest" description="Disordered" evidence="1">
    <location>
        <begin position="1"/>
        <end position="21"/>
    </location>
</feature>
<feature type="transmembrane region" description="Helical" evidence="2">
    <location>
        <begin position="57"/>
        <end position="80"/>
    </location>
</feature>
<proteinExistence type="predicted"/>
<keyword evidence="4" id="KW-1185">Reference proteome</keyword>
<reference evidence="3 4" key="1">
    <citation type="submission" date="2018-02" db="EMBL/GenBank/DDBJ databases">
        <title>Complete genome of the streamlined marine actinobacterium Pontimonas salivibrio CL-TW6 adapted to coastal planktonic lifestype.</title>
        <authorList>
            <person name="Cho B.C."/>
            <person name="Hardies S.C."/>
            <person name="Jang G.I."/>
            <person name="Hwang C.Y."/>
        </authorList>
    </citation>
    <scope>NUCLEOTIDE SEQUENCE [LARGE SCALE GENOMIC DNA]</scope>
    <source>
        <strain evidence="3 4">CL-TW6</strain>
    </source>
</reference>
<organism evidence="3 4">
    <name type="scientific">Pontimonas salivibrio</name>
    <dbReference type="NCBI Taxonomy" id="1159327"/>
    <lineage>
        <taxon>Bacteria</taxon>
        <taxon>Bacillati</taxon>
        <taxon>Actinomycetota</taxon>
        <taxon>Actinomycetes</taxon>
        <taxon>Micrococcales</taxon>
        <taxon>Microbacteriaceae</taxon>
        <taxon>Pontimonas</taxon>
    </lineage>
</organism>